<dbReference type="Gene3D" id="3.30.1950.10">
    <property type="entry name" value="wza like domain"/>
    <property type="match status" value="1"/>
</dbReference>
<feature type="domain" description="Polysaccharide export protein N-terminal" evidence="2">
    <location>
        <begin position="186"/>
        <end position="256"/>
    </location>
</feature>
<keyword evidence="1" id="KW-0732">Signal</keyword>
<feature type="domain" description="Soluble ligand binding" evidence="3">
    <location>
        <begin position="268"/>
        <end position="312"/>
    </location>
</feature>
<proteinExistence type="predicted"/>
<protein>
    <submittedName>
        <fullName evidence="4">Periplasmic protein involved in polysaccharide export</fullName>
    </submittedName>
</protein>
<dbReference type="Pfam" id="PF10531">
    <property type="entry name" value="SLBB"/>
    <property type="match status" value="2"/>
</dbReference>
<evidence type="ECO:0000313" key="4">
    <source>
        <dbReference type="EMBL" id="AFL86579.1"/>
    </source>
</evidence>
<dbReference type="InterPro" id="IPR003715">
    <property type="entry name" value="Poly_export_N"/>
</dbReference>
<dbReference type="STRING" id="926566.Terro_0230"/>
<sequence>MDTPARVVYGAWICEQVANLSKIVFSTLFSRLLALVCVATIPFASAQTTPSAITGQSGYTGTSATGAGQSEYCLDPSLGCMTGTPLSGNNQAGVPVSGTGMGINNGYGYGQNNGYSQYSQQGGNVYIDSAGFPTSTNQNSQAPLAPQPITDLQRMARESTGILLPIFGQELFSKPPSTFAPADQVPVTPDYVLGPGDEVLLRIWGHTTLNSRLTIDRTGSIYIPQVGSVHLAGMHFADIQALLKKELSRTYKNFEFSADLGRLRSITVFVMGESRRPGSYTVSALSTAINAIFASGGPTQQGSLRRIEILRASQVAATLDLYGFLLNGNKSTDIPLQDGDVVFIPFVGPQVAMSGAVRHPAIYELPSVAAATAALPAPATAPAAATSVSVDDLLKLAGGFTSTAAGSRLSIERIENHRDRHAITIALDAAGLATKVTDGDVLRADSVLRGYRDSVTIRGNLANAGRFPWHPGMRLSEILPDRESLLTPEYWQARNRLGLPTPLFQPVPTAPTTAATTPGRTGTNAANNMANQNNAPGSSVPADSQVISGVDAASPGSTAGPTRLIGATEQRDEVLPNASNTAGSSAIAEQQESAADRLMAGNARRVDITIPAPEIDWSYAVIERLDSNTLRNSLIPFHLGRLVQDHDANEDKELMPGDVVTILSQSDIHVSQDEQTKYIRLEGEFGSSGIYSVAPGETLADVVKRAGGLTRNAYLYGSSFTRESARVLQQQRLDEYVASLVRQQQRIGSVRAISANTPYGASETAEERALLEQMGKLRATGRVVLEFAPDSTGVATVPALPLENGDSFRVPSRPAIVSVVGSVYGQNVFLFNGSRRVGDYLTLAGKPTRIADKGHEFVIRADGSVLSKQTVKSGLWSDNFNSASIFPGDTIVVPEKPVRPTFLRNVLDYSQVLAQFGVGIAAITVLK</sequence>
<dbReference type="PANTHER" id="PTHR33619:SF3">
    <property type="entry name" value="POLYSACCHARIDE EXPORT PROTEIN GFCE-RELATED"/>
    <property type="match status" value="1"/>
</dbReference>
<keyword evidence="5" id="KW-1185">Reference proteome</keyword>
<name>I3ZBG1_TERRK</name>
<dbReference type="eggNOG" id="COG1596">
    <property type="taxonomic scope" value="Bacteria"/>
</dbReference>
<evidence type="ECO:0000256" key="1">
    <source>
        <dbReference type="ARBA" id="ARBA00022729"/>
    </source>
</evidence>
<gene>
    <name evidence="4" type="ordered locus">Terro_0230</name>
</gene>
<organism evidence="4 5">
    <name type="scientific">Terriglobus roseus (strain DSM 18391 / NRRL B-41598 / KBS 63)</name>
    <dbReference type="NCBI Taxonomy" id="926566"/>
    <lineage>
        <taxon>Bacteria</taxon>
        <taxon>Pseudomonadati</taxon>
        <taxon>Acidobacteriota</taxon>
        <taxon>Terriglobia</taxon>
        <taxon>Terriglobales</taxon>
        <taxon>Acidobacteriaceae</taxon>
        <taxon>Terriglobus</taxon>
    </lineage>
</organism>
<dbReference type="PANTHER" id="PTHR33619">
    <property type="entry name" value="POLYSACCHARIDE EXPORT PROTEIN GFCE-RELATED"/>
    <property type="match status" value="1"/>
</dbReference>
<dbReference type="AlphaFoldDB" id="I3ZBG1"/>
<dbReference type="GO" id="GO:0015159">
    <property type="term" value="F:polysaccharide transmembrane transporter activity"/>
    <property type="evidence" value="ECO:0007669"/>
    <property type="project" value="InterPro"/>
</dbReference>
<evidence type="ECO:0000313" key="5">
    <source>
        <dbReference type="Proteomes" id="UP000006056"/>
    </source>
</evidence>
<dbReference type="EMBL" id="CP003379">
    <property type="protein sequence ID" value="AFL86579.1"/>
    <property type="molecule type" value="Genomic_DNA"/>
</dbReference>
<evidence type="ECO:0000259" key="3">
    <source>
        <dbReference type="Pfam" id="PF10531"/>
    </source>
</evidence>
<dbReference type="HOGENOM" id="CLU_011447_2_1_0"/>
<dbReference type="InterPro" id="IPR019554">
    <property type="entry name" value="Soluble_ligand-bd"/>
</dbReference>
<feature type="domain" description="Soluble ligand binding" evidence="3">
    <location>
        <begin position="689"/>
        <end position="714"/>
    </location>
</feature>
<dbReference type="Pfam" id="PF02563">
    <property type="entry name" value="Poly_export"/>
    <property type="match status" value="1"/>
</dbReference>
<dbReference type="Proteomes" id="UP000006056">
    <property type="component" value="Chromosome"/>
</dbReference>
<accession>I3ZBG1</accession>
<dbReference type="OrthoDB" id="9815244at2"/>
<dbReference type="InterPro" id="IPR049712">
    <property type="entry name" value="Poly_export"/>
</dbReference>
<evidence type="ECO:0000259" key="2">
    <source>
        <dbReference type="Pfam" id="PF02563"/>
    </source>
</evidence>
<dbReference type="Gene3D" id="3.10.560.10">
    <property type="entry name" value="Outer membrane lipoprotein wza domain like"/>
    <property type="match status" value="4"/>
</dbReference>
<dbReference type="KEGG" id="trs:Terro_0230"/>
<reference evidence="4 5" key="1">
    <citation type="submission" date="2012-06" db="EMBL/GenBank/DDBJ databases">
        <title>Complete genome of Terriglobus roseus DSM 18391.</title>
        <authorList>
            <consortium name="US DOE Joint Genome Institute (JGI-PGF)"/>
            <person name="Lucas S."/>
            <person name="Copeland A."/>
            <person name="Lapidus A."/>
            <person name="Glavina del Rio T."/>
            <person name="Dalin E."/>
            <person name="Tice H."/>
            <person name="Bruce D."/>
            <person name="Goodwin L."/>
            <person name="Pitluck S."/>
            <person name="Peters L."/>
            <person name="Mikhailova N."/>
            <person name="Munk A.C.C."/>
            <person name="Kyrpides N."/>
            <person name="Mavromatis K."/>
            <person name="Ivanova N."/>
            <person name="Brettin T."/>
            <person name="Detter J.C."/>
            <person name="Han C."/>
            <person name="Larimer F."/>
            <person name="Land M."/>
            <person name="Hauser L."/>
            <person name="Markowitz V."/>
            <person name="Cheng J.-F."/>
            <person name="Hugenholtz P."/>
            <person name="Woyke T."/>
            <person name="Wu D."/>
            <person name="Brambilla E."/>
            <person name="Klenk H.-P."/>
            <person name="Eisen J.A."/>
        </authorList>
    </citation>
    <scope>NUCLEOTIDE SEQUENCE [LARGE SCALE GENOMIC DNA]</scope>
    <source>
        <strain evidence="5">DSM 18391 / NRRL B-41598 / KBS 63</strain>
    </source>
</reference>